<dbReference type="InterPro" id="IPR011990">
    <property type="entry name" value="TPR-like_helical_dom_sf"/>
</dbReference>
<dbReference type="InterPro" id="IPR010982">
    <property type="entry name" value="Lambda_DNA-bd_dom_sf"/>
</dbReference>
<reference evidence="2" key="1">
    <citation type="submission" date="2020-12" db="EMBL/GenBank/DDBJ databases">
        <title>Vagococcus allomyrinae sp. nov. and Enterococcus lavae sp. nov., isolated from the larvae of Allomyrina dichotoma.</title>
        <authorList>
            <person name="Lee S.D."/>
        </authorList>
    </citation>
    <scope>NUCLEOTIDE SEQUENCE</scope>
    <source>
        <strain evidence="2">BWB3-3</strain>
    </source>
</reference>
<organism evidence="2 3">
    <name type="scientific">Vagococcus allomyrinae</name>
    <dbReference type="NCBI Taxonomy" id="2794353"/>
    <lineage>
        <taxon>Bacteria</taxon>
        <taxon>Bacillati</taxon>
        <taxon>Bacillota</taxon>
        <taxon>Bacilli</taxon>
        <taxon>Lactobacillales</taxon>
        <taxon>Enterococcaceae</taxon>
        <taxon>Vagococcus</taxon>
    </lineage>
</organism>
<evidence type="ECO:0000259" key="1">
    <source>
        <dbReference type="PROSITE" id="PS50943"/>
    </source>
</evidence>
<dbReference type="SUPFAM" id="SSF47413">
    <property type="entry name" value="lambda repressor-like DNA-binding domains"/>
    <property type="match status" value="1"/>
</dbReference>
<dbReference type="EMBL" id="JAEEGA010000009">
    <property type="protein sequence ID" value="MBP1042233.1"/>
    <property type="molecule type" value="Genomic_DNA"/>
</dbReference>
<evidence type="ECO:0000313" key="3">
    <source>
        <dbReference type="Proteomes" id="UP000674938"/>
    </source>
</evidence>
<dbReference type="Gene3D" id="1.25.40.10">
    <property type="entry name" value="Tetratricopeptide repeat domain"/>
    <property type="match status" value="1"/>
</dbReference>
<dbReference type="PANTHER" id="PTHR37038:SF12">
    <property type="entry name" value="TRANSCRIPTIONAL REGULATOR"/>
    <property type="match status" value="1"/>
</dbReference>
<feature type="domain" description="HTH cro/C1-type" evidence="1">
    <location>
        <begin position="7"/>
        <end position="60"/>
    </location>
</feature>
<name>A0A940PG38_9ENTE</name>
<dbReference type="Proteomes" id="UP000674938">
    <property type="component" value="Unassembled WGS sequence"/>
</dbReference>
<evidence type="ECO:0000313" key="2">
    <source>
        <dbReference type="EMBL" id="MBP1042233.1"/>
    </source>
</evidence>
<accession>A0A940PG38</accession>
<dbReference type="InterPro" id="IPR001387">
    <property type="entry name" value="Cro/C1-type_HTH"/>
</dbReference>
<dbReference type="AlphaFoldDB" id="A0A940PG38"/>
<dbReference type="PROSITE" id="PS50943">
    <property type="entry name" value="HTH_CROC1"/>
    <property type="match status" value="1"/>
</dbReference>
<dbReference type="InterPro" id="IPR010057">
    <property type="entry name" value="Transcription_activator_Rgg_C"/>
</dbReference>
<dbReference type="InterPro" id="IPR053163">
    <property type="entry name" value="HTH-type_regulator_Rgg"/>
</dbReference>
<proteinExistence type="predicted"/>
<dbReference type="Pfam" id="PF21259">
    <property type="entry name" value="Rgg_C"/>
    <property type="match status" value="1"/>
</dbReference>
<dbReference type="GO" id="GO:0003677">
    <property type="term" value="F:DNA binding"/>
    <property type="evidence" value="ECO:0007669"/>
    <property type="project" value="InterPro"/>
</dbReference>
<dbReference type="SMART" id="SM00530">
    <property type="entry name" value="HTH_XRE"/>
    <property type="match status" value="1"/>
</dbReference>
<protein>
    <recommendedName>
        <fullName evidence="1">HTH cro/C1-type domain-containing protein</fullName>
    </recommendedName>
</protein>
<dbReference type="NCBIfam" id="TIGR01716">
    <property type="entry name" value="RGG_Cterm"/>
    <property type="match status" value="1"/>
</dbReference>
<sequence length="287" mass="33820">MMYGEEFKKIRIEKQLTISETASGIMSISLLSKFERGLCEITVSKFVKILDRVNVTLSEFELIVSNFQKSRMMQLLDELRESYLKKEYTKIEAIMANESALWKDTRHVRHRYNYIMFSIVYDELRDENTTSEEDIEFLTDYLFSIEDWTQYELILYGNSVAGIKFDAMMLLSNELIHKTRYFQNNSAHRKMIAQILLNSAIVCLMKDELEISLKFQTDVSKLLTSEHYLHERNVLNYLNGIYLYKKGEIIEGQQKVDAALSIFRKLDSDHLATNFSEFFEDMKKSKT</sequence>
<dbReference type="CDD" id="cd00093">
    <property type="entry name" value="HTH_XRE"/>
    <property type="match status" value="1"/>
</dbReference>
<comment type="caution">
    <text evidence="2">The sequence shown here is derived from an EMBL/GenBank/DDBJ whole genome shotgun (WGS) entry which is preliminary data.</text>
</comment>
<gene>
    <name evidence="2" type="ORF">I6N95_14535</name>
</gene>
<dbReference type="RefSeq" id="WP_209529230.1">
    <property type="nucleotide sequence ID" value="NZ_JAEEGA010000009.1"/>
</dbReference>
<keyword evidence="3" id="KW-1185">Reference proteome</keyword>
<dbReference type="PANTHER" id="PTHR37038">
    <property type="entry name" value="TRANSCRIPTIONAL REGULATOR-RELATED"/>
    <property type="match status" value="1"/>
</dbReference>